<evidence type="ECO:0000313" key="17">
    <source>
        <dbReference type="Proteomes" id="UP000478052"/>
    </source>
</evidence>
<dbReference type="PRINTS" id="PR00075">
    <property type="entry name" value="FACDDSATRASE"/>
</dbReference>
<feature type="region of interest" description="Disordered" evidence="13">
    <location>
        <begin position="380"/>
        <end position="401"/>
    </location>
</feature>
<reference evidence="16 17" key="1">
    <citation type="submission" date="2019-08" db="EMBL/GenBank/DDBJ databases">
        <title>Whole genome of Aphis craccivora.</title>
        <authorList>
            <person name="Voronova N.V."/>
            <person name="Shulinski R.S."/>
            <person name="Bandarenka Y.V."/>
            <person name="Zhorov D.G."/>
            <person name="Warner D."/>
        </authorList>
    </citation>
    <scope>NUCLEOTIDE SEQUENCE [LARGE SCALE GENOMIC DNA]</scope>
    <source>
        <strain evidence="16">180601</strain>
        <tissue evidence="16">Whole Body</tissue>
    </source>
</reference>
<feature type="transmembrane region" description="Helical" evidence="14">
    <location>
        <begin position="98"/>
        <end position="118"/>
    </location>
</feature>
<sequence length="422" mass="49003">MYIYIHKYARRLLPFFTFGSSRFSASTFLIYHLIYYCTATDPDSMATSSSFAQIWSGVQVEYDEGKLTSDAPHSPPTPIVRRPSKPKTYPQAGYEWQIVWRNVIGFVVLHSITITGFYMMLFGLVQIKTILFMVLVGMCSGLGITVGAHRLWAHRCYNARLPMRLLLAVFQTLAFQNHIYEWVRDHRVHHKFTDTDADPHNSSRGFFFSHMGWLMVRKHPDVSGKGCAVDMKDLEADPVVMWQKKYYLWLVPLVTFLIPSYIPYWLWQERFWYSFVVVGVTRYMISLHFTWLVNSAAHIWGTKPYDKNITPTENPTVALLAFGEGWHNYHHAFPWDYKAAELGNYRLNFSTAFIDACARLGLAYNLKTANVDLVEKRSRRTGDGTKRHHHEHHNHHHVDGGVWGWGDEDMAEDDKQVVQVID</sequence>
<evidence type="ECO:0000256" key="5">
    <source>
        <dbReference type="ARBA" id="ARBA00022832"/>
    </source>
</evidence>
<evidence type="ECO:0000256" key="3">
    <source>
        <dbReference type="ARBA" id="ARBA00022516"/>
    </source>
</evidence>
<keyword evidence="5" id="KW-0276">Fatty acid metabolism</keyword>
<evidence type="ECO:0000256" key="1">
    <source>
        <dbReference type="ARBA" id="ARBA00004141"/>
    </source>
</evidence>
<feature type="transmembrane region" description="Helical" evidence="14">
    <location>
        <begin position="246"/>
        <end position="266"/>
    </location>
</feature>
<keyword evidence="11 12" id="KW-0275">Fatty acid biosynthesis</keyword>
<evidence type="ECO:0000256" key="12">
    <source>
        <dbReference type="RuleBase" id="RU000581"/>
    </source>
</evidence>
<proteinExistence type="inferred from homology"/>
<feature type="transmembrane region" description="Helical" evidence="14">
    <location>
        <begin position="130"/>
        <end position="153"/>
    </location>
</feature>
<gene>
    <name evidence="16" type="ORF">FWK35_00014781</name>
</gene>
<dbReference type="InterPro" id="IPR015876">
    <property type="entry name" value="Acyl-CoA_DS"/>
</dbReference>
<comment type="cofactor">
    <cofactor evidence="12">
        <name>Fe(2+)</name>
        <dbReference type="ChEBI" id="CHEBI:29033"/>
    </cofactor>
</comment>
<dbReference type="AlphaFoldDB" id="A0A6G0ZJ45"/>
<dbReference type="Proteomes" id="UP000478052">
    <property type="component" value="Unassembled WGS sequence"/>
</dbReference>
<evidence type="ECO:0000256" key="9">
    <source>
        <dbReference type="ARBA" id="ARBA00023098"/>
    </source>
</evidence>
<evidence type="ECO:0000256" key="6">
    <source>
        <dbReference type="ARBA" id="ARBA00022989"/>
    </source>
</evidence>
<dbReference type="EMBL" id="VUJU01000315">
    <property type="protein sequence ID" value="KAF0771274.1"/>
    <property type="molecule type" value="Genomic_DNA"/>
</dbReference>
<feature type="transmembrane region" description="Helical" evidence="14">
    <location>
        <begin position="272"/>
        <end position="293"/>
    </location>
</feature>
<organism evidence="16 17">
    <name type="scientific">Aphis craccivora</name>
    <name type="common">Cowpea aphid</name>
    <dbReference type="NCBI Taxonomy" id="307492"/>
    <lineage>
        <taxon>Eukaryota</taxon>
        <taxon>Metazoa</taxon>
        <taxon>Ecdysozoa</taxon>
        <taxon>Arthropoda</taxon>
        <taxon>Hexapoda</taxon>
        <taxon>Insecta</taxon>
        <taxon>Pterygota</taxon>
        <taxon>Neoptera</taxon>
        <taxon>Paraneoptera</taxon>
        <taxon>Hemiptera</taxon>
        <taxon>Sternorrhyncha</taxon>
        <taxon>Aphidomorpha</taxon>
        <taxon>Aphidoidea</taxon>
        <taxon>Aphididae</taxon>
        <taxon>Aphidini</taxon>
        <taxon>Aphis</taxon>
        <taxon>Aphis</taxon>
    </lineage>
</organism>
<keyword evidence="7 12" id="KW-0560">Oxidoreductase</keyword>
<evidence type="ECO:0000259" key="15">
    <source>
        <dbReference type="Pfam" id="PF00487"/>
    </source>
</evidence>
<comment type="domain">
    <text evidence="12">The histidine box domains are involved in binding the catalytic metal ions.</text>
</comment>
<evidence type="ECO:0000256" key="8">
    <source>
        <dbReference type="ARBA" id="ARBA00023004"/>
    </source>
</evidence>
<keyword evidence="4 12" id="KW-0812">Transmembrane</keyword>
<feature type="domain" description="Fatty acid desaturase" evidence="15">
    <location>
        <begin position="131"/>
        <end position="334"/>
    </location>
</feature>
<dbReference type="InterPro" id="IPR005804">
    <property type="entry name" value="FA_desaturase_dom"/>
</dbReference>
<comment type="caution">
    <text evidence="16">The sequence shown here is derived from an EMBL/GenBank/DDBJ whole genome shotgun (WGS) entry which is preliminary data.</text>
</comment>
<keyword evidence="9" id="KW-0443">Lipid metabolism</keyword>
<protein>
    <submittedName>
        <fullName evidence="16">Acyl-CoA Delta(11) desaturase-like</fullName>
    </submittedName>
</protein>
<dbReference type="Pfam" id="PF00487">
    <property type="entry name" value="FA_desaturase"/>
    <property type="match status" value="1"/>
</dbReference>
<keyword evidence="6 14" id="KW-1133">Transmembrane helix</keyword>
<comment type="subcellular location">
    <subcellularLocation>
        <location evidence="1">Membrane</location>
        <topology evidence="1">Multi-pass membrane protein</topology>
    </subcellularLocation>
</comment>
<comment type="similarity">
    <text evidence="2 12">Belongs to the fatty acid desaturase type 1 family.</text>
</comment>
<evidence type="ECO:0000256" key="14">
    <source>
        <dbReference type="SAM" id="Phobius"/>
    </source>
</evidence>
<evidence type="ECO:0000313" key="16">
    <source>
        <dbReference type="EMBL" id="KAF0771274.1"/>
    </source>
</evidence>
<evidence type="ECO:0000256" key="13">
    <source>
        <dbReference type="SAM" id="MobiDB-lite"/>
    </source>
</evidence>
<keyword evidence="17" id="KW-1185">Reference proteome</keyword>
<evidence type="ECO:0000256" key="11">
    <source>
        <dbReference type="ARBA" id="ARBA00023160"/>
    </source>
</evidence>
<keyword evidence="10 14" id="KW-0472">Membrane</keyword>
<dbReference type="PANTHER" id="PTHR11351">
    <property type="entry name" value="ACYL-COA DESATURASE"/>
    <property type="match status" value="1"/>
</dbReference>
<evidence type="ECO:0000256" key="2">
    <source>
        <dbReference type="ARBA" id="ARBA00009295"/>
    </source>
</evidence>
<dbReference type="GO" id="GO:0004768">
    <property type="term" value="F:stearoyl-CoA 9-desaturase activity"/>
    <property type="evidence" value="ECO:0007669"/>
    <property type="project" value="TreeGrafter"/>
</dbReference>
<name>A0A6G0ZJ45_APHCR</name>
<evidence type="ECO:0000256" key="10">
    <source>
        <dbReference type="ARBA" id="ARBA00023136"/>
    </source>
</evidence>
<evidence type="ECO:0000256" key="4">
    <source>
        <dbReference type="ARBA" id="ARBA00022692"/>
    </source>
</evidence>
<dbReference type="GO" id="GO:0006636">
    <property type="term" value="P:unsaturated fatty acid biosynthetic process"/>
    <property type="evidence" value="ECO:0007669"/>
    <property type="project" value="TreeGrafter"/>
</dbReference>
<feature type="non-terminal residue" evidence="16">
    <location>
        <position position="422"/>
    </location>
</feature>
<feature type="region of interest" description="Disordered" evidence="13">
    <location>
        <begin position="67"/>
        <end position="86"/>
    </location>
</feature>
<dbReference type="CDD" id="cd03505">
    <property type="entry name" value="Delta9-FADS-like"/>
    <property type="match status" value="1"/>
</dbReference>
<dbReference type="GO" id="GO:0005506">
    <property type="term" value="F:iron ion binding"/>
    <property type="evidence" value="ECO:0007669"/>
    <property type="project" value="TreeGrafter"/>
</dbReference>
<dbReference type="PANTHER" id="PTHR11351:SF98">
    <property type="entry name" value="RE43130P"/>
    <property type="match status" value="1"/>
</dbReference>
<dbReference type="GO" id="GO:0005789">
    <property type="term" value="C:endoplasmic reticulum membrane"/>
    <property type="evidence" value="ECO:0007669"/>
    <property type="project" value="TreeGrafter"/>
</dbReference>
<keyword evidence="8" id="KW-0408">Iron</keyword>
<feature type="compositionally biased region" description="Basic residues" evidence="13">
    <location>
        <begin position="386"/>
        <end position="396"/>
    </location>
</feature>
<keyword evidence="3 12" id="KW-0444">Lipid biosynthesis</keyword>
<accession>A0A6G0ZJ45</accession>
<dbReference type="OrthoDB" id="10260134at2759"/>
<evidence type="ECO:0000256" key="7">
    <source>
        <dbReference type="ARBA" id="ARBA00023002"/>
    </source>
</evidence>